<dbReference type="Pfam" id="PF26449">
    <property type="entry name" value="DUF8128"/>
    <property type="match status" value="1"/>
</dbReference>
<dbReference type="PANTHER" id="PTHR30121">
    <property type="entry name" value="UNCHARACTERIZED PROTEIN YJGR-RELATED"/>
    <property type="match status" value="1"/>
</dbReference>
<protein>
    <recommendedName>
        <fullName evidence="2">DUF8128 domain-containing protein</fullName>
    </recommendedName>
</protein>
<feature type="domain" description="DUF8128" evidence="2">
    <location>
        <begin position="89"/>
        <end position="346"/>
    </location>
</feature>
<gene>
    <name evidence="3" type="ORF">UY19_C0002G0040</name>
</gene>
<organism evidence="3 4">
    <name type="scientific">Candidatus Wolfebacteria bacterium GW2011_GWA2_47_9b</name>
    <dbReference type="NCBI Taxonomy" id="1619005"/>
    <lineage>
        <taxon>Bacteria</taxon>
        <taxon>Candidatus Wolfeibacteriota</taxon>
    </lineage>
</organism>
<comment type="caution">
    <text evidence="3">The sequence shown here is derived from an EMBL/GenBank/DDBJ whole genome shotgun (WGS) entry which is preliminary data.</text>
</comment>
<evidence type="ECO:0000259" key="2">
    <source>
        <dbReference type="Pfam" id="PF26449"/>
    </source>
</evidence>
<evidence type="ECO:0000256" key="1">
    <source>
        <dbReference type="SAM" id="Phobius"/>
    </source>
</evidence>
<name>A0A0G1U8M3_9BACT</name>
<dbReference type="GO" id="GO:0016020">
    <property type="term" value="C:membrane"/>
    <property type="evidence" value="ECO:0007669"/>
    <property type="project" value="InterPro"/>
</dbReference>
<reference evidence="3 4" key="1">
    <citation type="journal article" date="2015" name="Nature">
        <title>rRNA introns, odd ribosomes, and small enigmatic genomes across a large radiation of phyla.</title>
        <authorList>
            <person name="Brown C.T."/>
            <person name="Hug L.A."/>
            <person name="Thomas B.C."/>
            <person name="Sharon I."/>
            <person name="Castelle C.J."/>
            <person name="Singh A."/>
            <person name="Wilkins M.J."/>
            <person name="Williams K.H."/>
            <person name="Banfield J.F."/>
        </authorList>
    </citation>
    <scope>NUCLEOTIDE SEQUENCE [LARGE SCALE GENOMIC DNA]</scope>
</reference>
<dbReference type="PANTHER" id="PTHR30121:SF11">
    <property type="entry name" value="AAA+ ATPASE DOMAIN-CONTAINING PROTEIN"/>
    <property type="match status" value="1"/>
</dbReference>
<dbReference type="InterPro" id="IPR051162">
    <property type="entry name" value="T4SS_component"/>
</dbReference>
<feature type="transmembrane region" description="Helical" evidence="1">
    <location>
        <begin position="6"/>
        <end position="23"/>
    </location>
</feature>
<accession>A0A0G1U8M3</accession>
<keyword evidence="1" id="KW-1133">Transmembrane helix</keyword>
<dbReference type="InterPro" id="IPR003688">
    <property type="entry name" value="TraG/VirD4"/>
</dbReference>
<evidence type="ECO:0000313" key="4">
    <source>
        <dbReference type="Proteomes" id="UP000033882"/>
    </source>
</evidence>
<dbReference type="SUPFAM" id="SSF52540">
    <property type="entry name" value="P-loop containing nucleoside triphosphate hydrolases"/>
    <property type="match status" value="1"/>
</dbReference>
<keyword evidence="1" id="KW-0472">Membrane</keyword>
<dbReference type="CDD" id="cd01127">
    <property type="entry name" value="TrwB_TraG_TraD_VirD4"/>
    <property type="match status" value="1"/>
</dbReference>
<dbReference type="Proteomes" id="UP000033882">
    <property type="component" value="Unassembled WGS sequence"/>
</dbReference>
<dbReference type="Pfam" id="PF02534">
    <property type="entry name" value="T4SS-DNA_transf"/>
    <property type="match status" value="1"/>
</dbReference>
<evidence type="ECO:0000313" key="3">
    <source>
        <dbReference type="EMBL" id="KKU90467.1"/>
    </source>
</evidence>
<sequence>MPTTLIAIAVVLFIVAAIFLFFVRRRANRIRMRQAFDLHLLLIRFPRLARADEARKDFKDEINLSAQLYSILLGLKTPFALESAVHNIGEEIHFYIGVPKDMTAAVSRQVEGVFKDVQVEPIDDYNIFNATGVSVGAYVKQHYPYALPIRTYQEANVDTFSPILSGFSKVSEIGEGVALQVLVRPAPESAKKHVFSILGQLKQGAKFEDVMRGAGITLKDMQKAFIGDVGPTVNPQVLEQPKQVNDEAVKALEAKIAKPLVFANVRLIASATNQMQADDLLNGIAHGFAQFSAPFRQELRINKPRNLQRFLRQYSFREFDDDQSICLNTEEAASLFHMPTTSLEVPRLKMLDSRESAPPDQLPTEGTLIGESLFRGDRKKIYLTPQDRVRHTYVIGQTGTGKSTLLVQMALEDIKQGKGVCIIDPHGELVDKILSLIPEHRYEDVIVFDPADLTAPMGMNMLEYDLTKPEEKTFIVGELYNIMDKLYDMKTAGGPMFELYFKNAILLLMEDARNEPATLMEIGRIFTDDAFRERKLARIYNPTVIDFWEKEASKSTGEHSLANMTTYITSKLNAFTANDFIRPIIGQPQSAFNFRHVMDEQKILLVSLSKGRIGDLNMGLLGMVIVGKILMAALSRTDIPESERKMFNLYLDEFQNFSTDAINTIFSEARKYGLSLTVAHQFVAQLPDKIKSSVFGNVGSKVIMRVGIEDAEVFEKDLAPTFTKNDLVNLKAGQAYAKLLLNGQVARPFNMQTYNVAWGERTLVEKLRELSRLKFGRDRQEVEEDILRRLRN</sequence>
<dbReference type="AlphaFoldDB" id="A0A0G1U8M3"/>
<dbReference type="Gene3D" id="3.40.50.300">
    <property type="entry name" value="P-loop containing nucleotide triphosphate hydrolases"/>
    <property type="match status" value="2"/>
</dbReference>
<dbReference type="InterPro" id="IPR058441">
    <property type="entry name" value="DUF8128"/>
</dbReference>
<keyword evidence="1" id="KW-0812">Transmembrane</keyword>
<dbReference type="InterPro" id="IPR027417">
    <property type="entry name" value="P-loop_NTPase"/>
</dbReference>
<proteinExistence type="predicted"/>
<dbReference type="EMBL" id="LCPB01000002">
    <property type="protein sequence ID" value="KKU90467.1"/>
    <property type="molecule type" value="Genomic_DNA"/>
</dbReference>